<feature type="domain" description="Tetrapyrrole biosynthesis uroporphyrinogen III synthase" evidence="12">
    <location>
        <begin position="276"/>
        <end position="500"/>
    </location>
</feature>
<evidence type="ECO:0000256" key="10">
    <source>
        <dbReference type="RuleBase" id="RU003960"/>
    </source>
</evidence>
<evidence type="ECO:0000256" key="8">
    <source>
        <dbReference type="ARBA" id="ARBA00025705"/>
    </source>
</evidence>
<keyword evidence="7" id="KW-0627">Porphyrin biosynthesis</keyword>
<feature type="domain" description="Tetrapyrrole methylase" evidence="11">
    <location>
        <begin position="10"/>
        <end position="222"/>
    </location>
</feature>
<dbReference type="CDD" id="cd06578">
    <property type="entry name" value="HemD"/>
    <property type="match status" value="1"/>
</dbReference>
<evidence type="ECO:0000313" key="13">
    <source>
        <dbReference type="EMBL" id="MBV4359955.1"/>
    </source>
</evidence>
<dbReference type="Proteomes" id="UP000812270">
    <property type="component" value="Unassembled WGS sequence"/>
</dbReference>
<name>A0A9E2W4M4_9BACT</name>
<comment type="pathway">
    <text evidence="8">Porphyrin-containing compound metabolism; siroheme biosynthesis; precorrin-2 from uroporphyrinogen III: step 1/1.</text>
</comment>
<reference evidence="13" key="1">
    <citation type="submission" date="2021-06" db="EMBL/GenBank/DDBJ databases">
        <authorList>
            <person name="Huq M.A."/>
        </authorList>
    </citation>
    <scope>NUCLEOTIDE SEQUENCE</scope>
    <source>
        <strain evidence="13">MAH-26</strain>
    </source>
</reference>
<dbReference type="GO" id="GO:0019354">
    <property type="term" value="P:siroheme biosynthetic process"/>
    <property type="evidence" value="ECO:0007669"/>
    <property type="project" value="InterPro"/>
</dbReference>
<dbReference type="Pfam" id="PF00590">
    <property type="entry name" value="TP_methylase"/>
    <property type="match status" value="1"/>
</dbReference>
<dbReference type="GO" id="GO:0004851">
    <property type="term" value="F:uroporphyrin-III C-methyltransferase activity"/>
    <property type="evidence" value="ECO:0007669"/>
    <property type="project" value="UniProtKB-EC"/>
</dbReference>
<evidence type="ECO:0000256" key="3">
    <source>
        <dbReference type="ARBA" id="ARBA00022573"/>
    </source>
</evidence>
<keyword evidence="5 10" id="KW-0808">Transferase</keyword>
<evidence type="ECO:0000256" key="5">
    <source>
        <dbReference type="ARBA" id="ARBA00022679"/>
    </source>
</evidence>
<dbReference type="InterPro" id="IPR006366">
    <property type="entry name" value="CobA/CysG_C"/>
</dbReference>
<dbReference type="GO" id="GO:0032259">
    <property type="term" value="P:methylation"/>
    <property type="evidence" value="ECO:0007669"/>
    <property type="project" value="UniProtKB-KW"/>
</dbReference>
<evidence type="ECO:0000256" key="4">
    <source>
        <dbReference type="ARBA" id="ARBA00022603"/>
    </source>
</evidence>
<dbReference type="FunFam" id="3.30.950.10:FF:000001">
    <property type="entry name" value="Siroheme synthase"/>
    <property type="match status" value="1"/>
</dbReference>
<dbReference type="GO" id="GO:0004852">
    <property type="term" value="F:uroporphyrinogen-III synthase activity"/>
    <property type="evidence" value="ECO:0007669"/>
    <property type="project" value="InterPro"/>
</dbReference>
<keyword evidence="14" id="KW-1185">Reference proteome</keyword>
<comment type="pathway">
    <text evidence="9">Cofactor biosynthesis; adenosylcobalamin biosynthesis; precorrin-2 from uroporphyrinogen III: step 1/1.</text>
</comment>
<dbReference type="InterPro" id="IPR000878">
    <property type="entry name" value="4pyrrol_Mease"/>
</dbReference>
<evidence type="ECO:0000259" key="12">
    <source>
        <dbReference type="Pfam" id="PF02602"/>
    </source>
</evidence>
<evidence type="ECO:0000256" key="1">
    <source>
        <dbReference type="ARBA" id="ARBA00005879"/>
    </source>
</evidence>
<evidence type="ECO:0000256" key="6">
    <source>
        <dbReference type="ARBA" id="ARBA00022691"/>
    </source>
</evidence>
<dbReference type="EC" id="2.1.1.107" evidence="2"/>
<dbReference type="CDD" id="cd11642">
    <property type="entry name" value="SUMT"/>
    <property type="match status" value="1"/>
</dbReference>
<evidence type="ECO:0000256" key="2">
    <source>
        <dbReference type="ARBA" id="ARBA00012162"/>
    </source>
</evidence>
<evidence type="ECO:0000313" key="14">
    <source>
        <dbReference type="Proteomes" id="UP000812270"/>
    </source>
</evidence>
<dbReference type="InterPro" id="IPR050161">
    <property type="entry name" value="Siro_Cobalamin_biosynth"/>
</dbReference>
<accession>A0A9E2W4M4</accession>
<dbReference type="InterPro" id="IPR003754">
    <property type="entry name" value="4pyrrol_synth_uPrphyn_synth"/>
</dbReference>
<protein>
    <recommendedName>
        <fullName evidence="2">uroporphyrinogen-III C-methyltransferase</fullName>
        <ecNumber evidence="2">2.1.1.107</ecNumber>
    </recommendedName>
</protein>
<comment type="similarity">
    <text evidence="1 10">Belongs to the precorrin methyltransferase family.</text>
</comment>
<dbReference type="FunFam" id="3.40.1010.10:FF:000001">
    <property type="entry name" value="Siroheme synthase"/>
    <property type="match status" value="1"/>
</dbReference>
<gene>
    <name evidence="13" type="primary">cobA</name>
    <name evidence="13" type="ORF">KTO63_22510</name>
</gene>
<dbReference type="NCBIfam" id="NF004790">
    <property type="entry name" value="PRK06136.1"/>
    <property type="match status" value="1"/>
</dbReference>
<dbReference type="Pfam" id="PF02602">
    <property type="entry name" value="HEM4"/>
    <property type="match status" value="1"/>
</dbReference>
<dbReference type="EMBL" id="JAHSPG010000016">
    <property type="protein sequence ID" value="MBV4359955.1"/>
    <property type="molecule type" value="Genomic_DNA"/>
</dbReference>
<dbReference type="PANTHER" id="PTHR45790">
    <property type="entry name" value="SIROHEME SYNTHASE-RELATED"/>
    <property type="match status" value="1"/>
</dbReference>
<keyword evidence="4 10" id="KW-0489">Methyltransferase</keyword>
<dbReference type="PANTHER" id="PTHR45790:SF3">
    <property type="entry name" value="S-ADENOSYL-L-METHIONINE-DEPENDENT UROPORPHYRINOGEN III METHYLTRANSFERASE, CHLOROPLASTIC"/>
    <property type="match status" value="1"/>
</dbReference>
<dbReference type="PROSITE" id="PS00840">
    <property type="entry name" value="SUMT_2"/>
    <property type="match status" value="1"/>
</dbReference>
<comment type="caution">
    <text evidence="13">The sequence shown here is derived from an EMBL/GenBank/DDBJ whole genome shotgun (WGS) entry which is preliminary data.</text>
</comment>
<evidence type="ECO:0000256" key="9">
    <source>
        <dbReference type="ARBA" id="ARBA00060548"/>
    </source>
</evidence>
<proteinExistence type="inferred from homology"/>
<evidence type="ECO:0000259" key="11">
    <source>
        <dbReference type="Pfam" id="PF00590"/>
    </source>
</evidence>
<sequence length="518" mass="56514">MNTPNKIRSKVYITGAGPGDEGLLTLKAKEVLQKADVVLYDNLVNRRLLDFCKPGANKIYVGKLPFACANRQDAIHEKLLEYAVDGNIVVRLKGGDPFVYGRGAEEADYLIKHGIDFEIIPGVTAGIAVPAYAGIPVTHREASTGVLFVTAHQKETADKQIINWPLLAAFDGTIVFYMGVKNLPQVVQNLSANGKPADTPIAIIEHGTTPLQRTVTGTLDNIESLAAEKQIGMPALIVVGEVVKYHKPLEWFESKPLTHKHILLTHASNSLKSLYADLVAEGAMVTHVPLIDIKIAEENEALQNEIANLHQYNWLAFTSVAGVHAFFKHLAKAGKDARYLHNCKVATVGKETRTVLKHYGIESDLTPAISTGQQMALFLLHQCSQPYELRLLHPTSNKTLTGWVKELHQLGATVTQVTAYENVEPDFDEGELKQLQSKFDAITFASPSAVDEVEKLLAENKLDFDKANAVFSIGPSTTAALKKAGFTNITESFAANGDALAKTIVSNNIEEHLSTLNN</sequence>
<dbReference type="RefSeq" id="WP_217794211.1">
    <property type="nucleotide sequence ID" value="NZ_JAHSPG010000016.1"/>
</dbReference>
<dbReference type="InterPro" id="IPR003043">
    <property type="entry name" value="Uropor_MeTrfase_CS"/>
</dbReference>
<dbReference type="AlphaFoldDB" id="A0A9E2W4M4"/>
<keyword evidence="6" id="KW-0949">S-adenosyl-L-methionine</keyword>
<evidence type="ECO:0000256" key="7">
    <source>
        <dbReference type="ARBA" id="ARBA00023244"/>
    </source>
</evidence>
<keyword evidence="3" id="KW-0169">Cobalamin biosynthesis</keyword>
<dbReference type="GO" id="GO:0009236">
    <property type="term" value="P:cobalamin biosynthetic process"/>
    <property type="evidence" value="ECO:0007669"/>
    <property type="project" value="UniProtKB-KW"/>
</dbReference>
<organism evidence="13 14">
    <name type="scientific">Pinibacter aurantiacus</name>
    <dbReference type="NCBI Taxonomy" id="2851599"/>
    <lineage>
        <taxon>Bacteria</taxon>
        <taxon>Pseudomonadati</taxon>
        <taxon>Bacteroidota</taxon>
        <taxon>Chitinophagia</taxon>
        <taxon>Chitinophagales</taxon>
        <taxon>Chitinophagaceae</taxon>
        <taxon>Pinibacter</taxon>
    </lineage>
</organism>
<dbReference type="NCBIfam" id="TIGR01469">
    <property type="entry name" value="cobA_cysG_Cterm"/>
    <property type="match status" value="1"/>
</dbReference>